<evidence type="ECO:0000313" key="4">
    <source>
        <dbReference type="Proteomes" id="UP001642520"/>
    </source>
</evidence>
<dbReference type="InterPro" id="IPR025259">
    <property type="entry name" value="CCDC34/181"/>
</dbReference>
<name>A0ABP1PCV0_XYLVO</name>
<dbReference type="PANTHER" id="PTHR23247:SF2">
    <property type="entry name" value="COILED-COIL DOMAIN-CONTAINING PROTEIN 34"/>
    <property type="match status" value="1"/>
</dbReference>
<dbReference type="PANTHER" id="PTHR23247">
    <property type="entry name" value="NY-REN-41 ANTIGEN L15 -RELATED"/>
    <property type="match status" value="1"/>
</dbReference>
<evidence type="ECO:0000313" key="3">
    <source>
        <dbReference type="EMBL" id="CAL7950363.1"/>
    </source>
</evidence>
<reference evidence="3 4" key="1">
    <citation type="submission" date="2024-08" db="EMBL/GenBank/DDBJ databases">
        <authorList>
            <person name="Will J Nash"/>
            <person name="Angela Man"/>
            <person name="Seanna McTaggart"/>
            <person name="Kendall Baker"/>
            <person name="Tom Barker"/>
            <person name="Leah Catchpole"/>
            <person name="Alex Durrant"/>
            <person name="Karim Gharbi"/>
            <person name="Naomi Irish"/>
            <person name="Gemy Kaithakottil"/>
            <person name="Debby Ku"/>
            <person name="Aaliyah Providence"/>
            <person name="Felix Shaw"/>
            <person name="David Swarbreck"/>
            <person name="Chris Watkins"/>
            <person name="Ann M. McCartney"/>
            <person name="Giulio Formenti"/>
            <person name="Alice Mouton"/>
            <person name="Noel Vella"/>
            <person name="Bjorn M von Reumont"/>
            <person name="Adriana Vella"/>
            <person name="Wilfried Haerty"/>
        </authorList>
    </citation>
    <scope>NUCLEOTIDE SEQUENCE [LARGE SCALE GENOMIC DNA]</scope>
</reference>
<dbReference type="EMBL" id="CAXAJV020001300">
    <property type="protein sequence ID" value="CAL7950363.1"/>
    <property type="molecule type" value="Genomic_DNA"/>
</dbReference>
<feature type="compositionally biased region" description="Polar residues" evidence="1">
    <location>
        <begin position="427"/>
        <end position="449"/>
    </location>
</feature>
<dbReference type="Proteomes" id="UP001642520">
    <property type="component" value="Unassembled WGS sequence"/>
</dbReference>
<feature type="region of interest" description="Disordered" evidence="1">
    <location>
        <begin position="342"/>
        <end position="449"/>
    </location>
</feature>
<feature type="compositionally biased region" description="Basic and acidic residues" evidence="1">
    <location>
        <begin position="345"/>
        <end position="373"/>
    </location>
</feature>
<gene>
    <name evidence="3" type="ORF">XYLVIOL_LOCUS9910</name>
</gene>
<feature type="region of interest" description="Disordered" evidence="1">
    <location>
        <begin position="34"/>
        <end position="59"/>
    </location>
</feature>
<sequence length="449" mass="52282">MFDSDVDSWYDWKGGDDINEMYAGNNAKTRSGVRLIGSDRSKNFPSDDTQKESPRTNGLIHCHGIPTSSRSDIHRYINPAIYAEKLNNDEVEQEIEIRLKISSKDDGQVIANCGDTAEMNDTMSTLSINNDLAASCVDHAGDQCSTQDTYRCYSLNSPTTSASVQSGIVRSKSVTSCRNSNRVERRCRIADRAENNDEHCSSRQIDSEVHRFTFNGHRVVQVSTSSISSIRISDNRSNDSEVVKKITYSEWIRRKQEMARRRKEEKDLVERQKQMEIERLAREKEERESRERENFLKWSERKKREEERKKAVVEKELELQKQLKEIEDKTSIVKTLYLRQWARKKKEEEKARQKKEEMKQKQLEEERKKRLAESTKAYENWRKMAKNKPKPATQGLLPHQKAKPAYVNPTPWQRIVDDPEDVEEDASNVNRKTQSQPKIINKRSATSYQ</sequence>
<feature type="domain" description="Coiled-coil" evidence="2">
    <location>
        <begin position="245"/>
        <end position="412"/>
    </location>
</feature>
<evidence type="ECO:0000256" key="1">
    <source>
        <dbReference type="SAM" id="MobiDB-lite"/>
    </source>
</evidence>
<evidence type="ECO:0000259" key="2">
    <source>
        <dbReference type="Pfam" id="PF13904"/>
    </source>
</evidence>
<dbReference type="Pfam" id="PF13904">
    <property type="entry name" value="CCDC34"/>
    <property type="match status" value="1"/>
</dbReference>
<proteinExistence type="predicted"/>
<organism evidence="3 4">
    <name type="scientific">Xylocopa violacea</name>
    <name type="common">Violet carpenter bee</name>
    <name type="synonym">Apis violacea</name>
    <dbReference type="NCBI Taxonomy" id="135666"/>
    <lineage>
        <taxon>Eukaryota</taxon>
        <taxon>Metazoa</taxon>
        <taxon>Ecdysozoa</taxon>
        <taxon>Arthropoda</taxon>
        <taxon>Hexapoda</taxon>
        <taxon>Insecta</taxon>
        <taxon>Pterygota</taxon>
        <taxon>Neoptera</taxon>
        <taxon>Endopterygota</taxon>
        <taxon>Hymenoptera</taxon>
        <taxon>Apocrita</taxon>
        <taxon>Aculeata</taxon>
        <taxon>Apoidea</taxon>
        <taxon>Anthophila</taxon>
        <taxon>Apidae</taxon>
        <taxon>Xylocopa</taxon>
        <taxon>Xylocopa</taxon>
    </lineage>
</organism>
<comment type="caution">
    <text evidence="3">The sequence shown here is derived from an EMBL/GenBank/DDBJ whole genome shotgun (WGS) entry which is preliminary data.</text>
</comment>
<dbReference type="InterPro" id="IPR045323">
    <property type="entry name" value="CCDC34"/>
</dbReference>
<accession>A0ABP1PCV0</accession>
<protein>
    <recommendedName>
        <fullName evidence="2">Coiled-coil domain-containing protein</fullName>
    </recommendedName>
</protein>
<keyword evidence="4" id="KW-1185">Reference proteome</keyword>